<evidence type="ECO:0000313" key="3">
    <source>
        <dbReference type="EMBL" id="GAL82391.1"/>
    </source>
</evidence>
<dbReference type="EMBL" id="BBNQ01000014">
    <property type="protein sequence ID" value="GAL63933.1"/>
    <property type="molecule type" value="Genomic_DNA"/>
</dbReference>
<dbReference type="STRING" id="221126.SAMN04489722_112135"/>
<evidence type="ECO:0000256" key="1">
    <source>
        <dbReference type="SAM" id="Coils"/>
    </source>
</evidence>
<evidence type="ECO:0000313" key="4">
    <source>
        <dbReference type="Proteomes" id="UP000029643"/>
    </source>
</evidence>
<reference evidence="4 5" key="1">
    <citation type="journal article" date="2014" name="Genome Announc.">
        <title>Draft Genome Sequences of Marine Flavobacterium Algibacter lectus Strains SS8 and NR4.</title>
        <authorList>
            <person name="Takatani N."/>
            <person name="Nakanishi M."/>
            <person name="Meirelles P."/>
            <person name="Mino S."/>
            <person name="Suda W."/>
            <person name="Oshima K."/>
            <person name="Hattori M."/>
            <person name="Ohkuma M."/>
            <person name="Hosokawa M."/>
            <person name="Miyashita K."/>
            <person name="Thompson F.L."/>
            <person name="Niwa A."/>
            <person name="Sawabe T."/>
            <person name="Sawabe T."/>
        </authorList>
    </citation>
    <scope>NUCLEOTIDE SEQUENCE [LARGE SCALE GENOMIC DNA]</scope>
    <source>
        <strain evidence="3">JCM 19274</strain>
        <strain evidence="2 5">JCM 19300</strain>
        <strain evidence="4">JCM19274</strain>
    </source>
</reference>
<name>A0A090WZK1_9FLAO</name>
<gene>
    <name evidence="3" type="ORF">JCM19274_3589</name>
    <name evidence="2" type="ORF">JCM19300_2188</name>
</gene>
<comment type="caution">
    <text evidence="3">The sequence shown here is derived from an EMBL/GenBank/DDBJ whole genome shotgun (WGS) entry which is preliminary data.</text>
</comment>
<feature type="coiled-coil region" evidence="1">
    <location>
        <begin position="11"/>
        <end position="58"/>
    </location>
</feature>
<evidence type="ECO:0000313" key="5">
    <source>
        <dbReference type="Proteomes" id="UP000029644"/>
    </source>
</evidence>
<sequence>MYGYSYWSVFKEKARQKEEGLMQKKAQEKRRQDRVEKQEALLERVRVFNERKEEKRAETRMLRKVKKEQKVS</sequence>
<dbReference type="EMBL" id="BBNU01000027">
    <property type="protein sequence ID" value="GAL82391.1"/>
    <property type="molecule type" value="Genomic_DNA"/>
</dbReference>
<accession>A0A090WZK1</accession>
<dbReference type="Proteomes" id="UP000029643">
    <property type="component" value="Unassembled WGS sequence"/>
</dbReference>
<evidence type="ECO:0000313" key="2">
    <source>
        <dbReference type="EMBL" id="GAL63933.1"/>
    </source>
</evidence>
<organism evidence="3 4">
    <name type="scientific">Algibacter lectus</name>
    <dbReference type="NCBI Taxonomy" id="221126"/>
    <lineage>
        <taxon>Bacteria</taxon>
        <taxon>Pseudomonadati</taxon>
        <taxon>Bacteroidota</taxon>
        <taxon>Flavobacteriia</taxon>
        <taxon>Flavobacteriales</taxon>
        <taxon>Flavobacteriaceae</taxon>
        <taxon>Algibacter</taxon>
    </lineage>
</organism>
<dbReference type="AlphaFoldDB" id="A0A090WZK1"/>
<protein>
    <submittedName>
        <fullName evidence="3">Uncharacterized protein</fullName>
    </submittedName>
</protein>
<proteinExistence type="predicted"/>
<keyword evidence="1" id="KW-0175">Coiled coil</keyword>
<dbReference type="Proteomes" id="UP000029644">
    <property type="component" value="Unassembled WGS sequence"/>
</dbReference>